<dbReference type="AlphaFoldDB" id="X1PNR1"/>
<comment type="caution">
    <text evidence="1">The sequence shown here is derived from an EMBL/GenBank/DDBJ whole genome shotgun (WGS) entry which is preliminary data.</text>
</comment>
<reference evidence="1" key="1">
    <citation type="journal article" date="2014" name="Front. Microbiol.">
        <title>High frequency of phylogenetically diverse reductive dehalogenase-homologous genes in deep subseafloor sedimentary metagenomes.</title>
        <authorList>
            <person name="Kawai M."/>
            <person name="Futagami T."/>
            <person name="Toyoda A."/>
            <person name="Takaki Y."/>
            <person name="Nishi S."/>
            <person name="Hori S."/>
            <person name="Arai W."/>
            <person name="Tsubouchi T."/>
            <person name="Morono Y."/>
            <person name="Uchiyama I."/>
            <person name="Ito T."/>
            <person name="Fujiyama A."/>
            <person name="Inagaki F."/>
            <person name="Takami H."/>
        </authorList>
    </citation>
    <scope>NUCLEOTIDE SEQUENCE</scope>
    <source>
        <strain evidence="1">Expedition CK06-06</strain>
    </source>
</reference>
<organism evidence="1">
    <name type="scientific">marine sediment metagenome</name>
    <dbReference type="NCBI Taxonomy" id="412755"/>
    <lineage>
        <taxon>unclassified sequences</taxon>
        <taxon>metagenomes</taxon>
        <taxon>ecological metagenomes</taxon>
    </lineage>
</organism>
<evidence type="ECO:0000313" key="1">
    <source>
        <dbReference type="EMBL" id="GAI44166.1"/>
    </source>
</evidence>
<name>X1PNR1_9ZZZZ</name>
<protein>
    <submittedName>
        <fullName evidence="1">Uncharacterized protein</fullName>
    </submittedName>
</protein>
<gene>
    <name evidence="1" type="ORF">S06H3_43138</name>
</gene>
<proteinExistence type="predicted"/>
<dbReference type="EMBL" id="BARV01026726">
    <property type="protein sequence ID" value="GAI44166.1"/>
    <property type="molecule type" value="Genomic_DNA"/>
</dbReference>
<accession>X1PNR1</accession>
<sequence length="109" mass="11907">MRNYCVTLEVAMKKKRNYDKKVKLTRILLADYLLLKGYAQQAGVSMAEALHKIITRDWALAQSAIKAKAPVALPVTAPIAYRSGPITAIATNDSKAAAFGIKPKGVKYD</sequence>